<dbReference type="EMBL" id="SAUZ01000020">
    <property type="protein sequence ID" value="RWR18285.1"/>
    <property type="molecule type" value="Genomic_DNA"/>
</dbReference>
<keyword evidence="2" id="KW-0812">Transmembrane</keyword>
<evidence type="ECO:0000313" key="4">
    <source>
        <dbReference type="EMBL" id="RWR18285.1"/>
    </source>
</evidence>
<dbReference type="Gene3D" id="2.120.10.30">
    <property type="entry name" value="TolB, C-terminal domain"/>
    <property type="match status" value="1"/>
</dbReference>
<evidence type="ECO:0000259" key="3">
    <source>
        <dbReference type="Pfam" id="PF07995"/>
    </source>
</evidence>
<dbReference type="InterPro" id="IPR012938">
    <property type="entry name" value="Glc/Sorbosone_DH"/>
</dbReference>
<evidence type="ECO:0000256" key="1">
    <source>
        <dbReference type="SAM" id="MobiDB-lite"/>
    </source>
</evidence>
<feature type="transmembrane region" description="Helical" evidence="2">
    <location>
        <begin position="524"/>
        <end position="543"/>
    </location>
</feature>
<feature type="region of interest" description="Disordered" evidence="1">
    <location>
        <begin position="1"/>
        <end position="21"/>
    </location>
</feature>
<dbReference type="SUPFAM" id="SSF63829">
    <property type="entry name" value="Calcium-dependent phosphotriesterase"/>
    <property type="match status" value="1"/>
</dbReference>
<reference evidence="4 5" key="1">
    <citation type="submission" date="2019-01" db="EMBL/GenBank/DDBJ databases">
        <title>Sinorhodobacter populi sp. nov. isolated from the symptomatic bark tissue of Populus euramericana canker.</title>
        <authorList>
            <person name="Xu G."/>
        </authorList>
    </citation>
    <scope>NUCLEOTIDE SEQUENCE [LARGE SCALE GENOMIC DNA]</scope>
    <source>
        <strain evidence="4 5">SK2B-1</strain>
    </source>
</reference>
<accession>A0A443JCL7</accession>
<dbReference type="Proteomes" id="UP000284476">
    <property type="component" value="Unassembled WGS sequence"/>
</dbReference>
<name>A0A443JCL7_9RHOB</name>
<feature type="domain" description="Glucose/Sorbosone dehydrogenase" evidence="3">
    <location>
        <begin position="143"/>
        <end position="382"/>
    </location>
</feature>
<evidence type="ECO:0000256" key="2">
    <source>
        <dbReference type="SAM" id="Phobius"/>
    </source>
</evidence>
<dbReference type="AlphaFoldDB" id="A0A443JCL7"/>
<comment type="caution">
    <text evidence="4">The sequence shown here is derived from an EMBL/GenBank/DDBJ whole genome shotgun (WGS) entry which is preliminary data.</text>
</comment>
<evidence type="ECO:0000313" key="5">
    <source>
        <dbReference type="Proteomes" id="UP000284476"/>
    </source>
</evidence>
<dbReference type="Pfam" id="PF07995">
    <property type="entry name" value="GSDH"/>
    <property type="match status" value="1"/>
</dbReference>
<dbReference type="InterPro" id="IPR011042">
    <property type="entry name" value="6-blade_b-propeller_TolB-like"/>
</dbReference>
<keyword evidence="2" id="KW-1133">Transmembrane helix</keyword>
<gene>
    <name evidence="4" type="ORF">D2T30_16600</name>
</gene>
<protein>
    <recommendedName>
        <fullName evidence="3">Glucose/Sorbosone dehydrogenase domain-containing protein</fullName>
    </recommendedName>
</protein>
<keyword evidence="2" id="KW-0472">Membrane</keyword>
<proteinExistence type="predicted"/>
<sequence length="549" mass="57452">MSPGHMAAPLPPPPSFACARGPRASHRRWRWPIHENTAFGKHGDWAAAAIHAAFRPDEREGRLTDGIAPLNSEPILFTESIMTIRFHAVSLAALCLFSPVLPAHSATLGPAAVLDIGLTVSVTQVGTFAAPAGTNNYASPVTIGDHLYIVNQRGGTLSIHTGDGTMTSVISPSGGIPEGVSPTGANALVNIAGADGRIYVAYTSSILPTGFANVEALPEDPKYGTVSTYQLVYSYTQQADGSLTDPQPLAAFETSTVSGGHFGGGMLVLPDGNLLIARGDNLGGNDYGGTGAQAPDNTVAKLLIVDGTSGEVTVAATGVRNVQQLIYADNSRTTIAFADIGWRAAEEINVIDTATLTDTTTVENFGWGIASDGLAREGTFYVGYDGTGTKEQNAAILGEAPLGEEGFLQPYAQFTREGGTFDSYFASSGPIASDISFSSIGFLFADLGTGNLFATLADASESVLNDVYKVWVQSPTGALVSMYEYLGNRRPDLRFFTFADGSVGAISERFGTIYRITEVSLPAVPLPATGGMLLSALAAGALLRRRARR</sequence>
<organism evidence="4 5">
    <name type="scientific">Paenirhodobacter populi</name>
    <dbReference type="NCBI Taxonomy" id="2306993"/>
    <lineage>
        <taxon>Bacteria</taxon>
        <taxon>Pseudomonadati</taxon>
        <taxon>Pseudomonadota</taxon>
        <taxon>Alphaproteobacteria</taxon>
        <taxon>Rhodobacterales</taxon>
        <taxon>Rhodobacter group</taxon>
        <taxon>Paenirhodobacter</taxon>
    </lineage>
</organism>